<dbReference type="AlphaFoldDB" id="A0A919AN52"/>
<comment type="caution">
    <text evidence="3">The sequence shown here is derived from an EMBL/GenBank/DDBJ whole genome shotgun (WGS) entry which is preliminary data.</text>
</comment>
<name>A0A919AN52_9PROT</name>
<sequence length="179" mass="20287">MTVEQTTKTGNDTSAGKASANSHAPNAPSPAVYSVTLYPHRSMAPRSFMVFMMILTAITALASVRFIVVGAWPVVPFLLLDIFLIWLAFRLCYRAARLTETIQLSEKDLIISRTQPSGKTESWRLEPYWARVQITTDEMHHLTVSSQGTSLEIGAFLMPYERISLKEDLDTAIWRWKHR</sequence>
<evidence type="ECO:0000256" key="1">
    <source>
        <dbReference type="SAM" id="MobiDB-lite"/>
    </source>
</evidence>
<proteinExistence type="predicted"/>
<dbReference type="RefSeq" id="WP_191250151.1">
    <property type="nucleotide sequence ID" value="NZ_BNCI01000001.1"/>
</dbReference>
<feature type="region of interest" description="Disordered" evidence="1">
    <location>
        <begin position="1"/>
        <end position="27"/>
    </location>
</feature>
<feature type="transmembrane region" description="Helical" evidence="2">
    <location>
        <begin position="48"/>
        <end position="68"/>
    </location>
</feature>
<organism evidence="3 4">
    <name type="scientific">Kordiimonas sediminis</name>
    <dbReference type="NCBI Taxonomy" id="1735581"/>
    <lineage>
        <taxon>Bacteria</taxon>
        <taxon>Pseudomonadati</taxon>
        <taxon>Pseudomonadota</taxon>
        <taxon>Alphaproteobacteria</taxon>
        <taxon>Kordiimonadales</taxon>
        <taxon>Kordiimonadaceae</taxon>
        <taxon>Kordiimonas</taxon>
    </lineage>
</organism>
<reference evidence="3" key="2">
    <citation type="submission" date="2020-09" db="EMBL/GenBank/DDBJ databases">
        <authorList>
            <person name="Sun Q."/>
            <person name="Kim S."/>
        </authorList>
    </citation>
    <scope>NUCLEOTIDE SEQUENCE</scope>
    <source>
        <strain evidence="3">KCTC 42590</strain>
    </source>
</reference>
<dbReference type="InterPro" id="IPR019253">
    <property type="entry name" value="DUF2244_TM"/>
</dbReference>
<feature type="compositionally biased region" description="Polar residues" evidence="1">
    <location>
        <begin position="1"/>
        <end position="16"/>
    </location>
</feature>
<reference evidence="3" key="1">
    <citation type="journal article" date="2014" name="Int. J. Syst. Evol. Microbiol.">
        <title>Complete genome sequence of Corynebacterium casei LMG S-19264T (=DSM 44701T), isolated from a smear-ripened cheese.</title>
        <authorList>
            <consortium name="US DOE Joint Genome Institute (JGI-PGF)"/>
            <person name="Walter F."/>
            <person name="Albersmeier A."/>
            <person name="Kalinowski J."/>
            <person name="Ruckert C."/>
        </authorList>
    </citation>
    <scope>NUCLEOTIDE SEQUENCE</scope>
    <source>
        <strain evidence="3">KCTC 42590</strain>
    </source>
</reference>
<feature type="transmembrane region" description="Helical" evidence="2">
    <location>
        <begin position="74"/>
        <end position="93"/>
    </location>
</feature>
<dbReference type="Pfam" id="PF10003">
    <property type="entry name" value="DUF2244"/>
    <property type="match status" value="1"/>
</dbReference>
<keyword evidence="4" id="KW-1185">Reference proteome</keyword>
<keyword evidence="2" id="KW-1133">Transmembrane helix</keyword>
<feature type="compositionally biased region" description="Low complexity" evidence="1">
    <location>
        <begin position="18"/>
        <end position="27"/>
    </location>
</feature>
<dbReference type="PIRSF" id="PIRSF032162">
    <property type="entry name" value="UCP032162_imp"/>
    <property type="match status" value="1"/>
</dbReference>
<evidence type="ECO:0000313" key="4">
    <source>
        <dbReference type="Proteomes" id="UP000630923"/>
    </source>
</evidence>
<evidence type="ECO:0000313" key="3">
    <source>
        <dbReference type="EMBL" id="GHF15403.1"/>
    </source>
</evidence>
<keyword evidence="2" id="KW-0472">Membrane</keyword>
<dbReference type="Proteomes" id="UP000630923">
    <property type="component" value="Unassembled WGS sequence"/>
</dbReference>
<dbReference type="InterPro" id="IPR016990">
    <property type="entry name" value="UCP032162_TM"/>
</dbReference>
<keyword evidence="2" id="KW-0812">Transmembrane</keyword>
<evidence type="ECO:0000256" key="2">
    <source>
        <dbReference type="SAM" id="Phobius"/>
    </source>
</evidence>
<gene>
    <name evidence="3" type="ORF">GCM10017044_06940</name>
</gene>
<protein>
    <submittedName>
        <fullName evidence="3">Membrane protein</fullName>
    </submittedName>
</protein>
<accession>A0A919AN52</accession>
<dbReference type="EMBL" id="BNCI01000001">
    <property type="protein sequence ID" value="GHF15403.1"/>
    <property type="molecule type" value="Genomic_DNA"/>
</dbReference>